<dbReference type="PANTHER" id="PTHR33885:SF3">
    <property type="entry name" value="PHAGE SHOCK PROTEIN C"/>
    <property type="match status" value="1"/>
</dbReference>
<evidence type="ECO:0000256" key="2">
    <source>
        <dbReference type="ARBA" id="ARBA00022475"/>
    </source>
</evidence>
<dbReference type="InterPro" id="IPR007168">
    <property type="entry name" value="Phageshock_PspC_N"/>
</dbReference>
<dbReference type="PATRIC" id="fig|1196324.3.peg.413"/>
<evidence type="ECO:0000256" key="1">
    <source>
        <dbReference type="ARBA" id="ARBA00004162"/>
    </source>
</evidence>
<dbReference type="eggNOG" id="COG1983">
    <property type="taxonomic scope" value="Bacteria"/>
</dbReference>
<dbReference type="EMBL" id="AKKV01000019">
    <property type="protein sequence ID" value="EIT87001.1"/>
    <property type="molecule type" value="Genomic_DNA"/>
</dbReference>
<accession>I8J5D8</accession>
<sequence>MKRLVRPVDRKIAGVCAGIARYFALDPTVVRVGVVALMIVTAFGPIVISYLLAALLIPEESDVP</sequence>
<dbReference type="STRING" id="1196324.A374_02069"/>
<evidence type="ECO:0000256" key="5">
    <source>
        <dbReference type="ARBA" id="ARBA00023136"/>
    </source>
</evidence>
<dbReference type="GO" id="GO:0005886">
    <property type="term" value="C:plasma membrane"/>
    <property type="evidence" value="ECO:0007669"/>
    <property type="project" value="UniProtKB-SubCell"/>
</dbReference>
<comment type="caution">
    <text evidence="8">The sequence shown here is derived from an EMBL/GenBank/DDBJ whole genome shotgun (WGS) entry which is preliminary data.</text>
</comment>
<name>I8J5D8_9BACL</name>
<keyword evidence="3 6" id="KW-0812">Transmembrane</keyword>
<evidence type="ECO:0000256" key="3">
    <source>
        <dbReference type="ARBA" id="ARBA00022692"/>
    </source>
</evidence>
<dbReference type="InterPro" id="IPR052027">
    <property type="entry name" value="PspC"/>
</dbReference>
<dbReference type="RefSeq" id="WP_007200513.1">
    <property type="nucleotide sequence ID" value="NZ_AKKV01000019.1"/>
</dbReference>
<keyword evidence="2" id="KW-1003">Cell membrane</keyword>
<evidence type="ECO:0000313" key="9">
    <source>
        <dbReference type="Proteomes" id="UP000004080"/>
    </source>
</evidence>
<protein>
    <recommendedName>
        <fullName evidence="7">Phage shock protein PspC N-terminal domain-containing protein</fullName>
    </recommendedName>
</protein>
<reference evidence="8 9" key="1">
    <citation type="journal article" date="2012" name="J. Bacteriol.">
        <title>Genome of Bacillus macauensis ZFHKF-1, a Long-Chain-Forming Bacterium.</title>
        <authorList>
            <person name="Cai L."/>
            <person name="Zhang T."/>
        </authorList>
    </citation>
    <scope>NUCLEOTIDE SEQUENCE [LARGE SCALE GENOMIC DNA]</scope>
    <source>
        <strain evidence="8 9">ZFHKF-1</strain>
    </source>
</reference>
<proteinExistence type="predicted"/>
<evidence type="ECO:0000313" key="8">
    <source>
        <dbReference type="EMBL" id="EIT87001.1"/>
    </source>
</evidence>
<dbReference type="Proteomes" id="UP000004080">
    <property type="component" value="Unassembled WGS sequence"/>
</dbReference>
<organism evidence="8 9">
    <name type="scientific">Fictibacillus macauensis ZFHKF-1</name>
    <dbReference type="NCBI Taxonomy" id="1196324"/>
    <lineage>
        <taxon>Bacteria</taxon>
        <taxon>Bacillati</taxon>
        <taxon>Bacillota</taxon>
        <taxon>Bacilli</taxon>
        <taxon>Bacillales</taxon>
        <taxon>Fictibacillaceae</taxon>
        <taxon>Fictibacillus</taxon>
    </lineage>
</organism>
<keyword evidence="4 6" id="KW-1133">Transmembrane helix</keyword>
<evidence type="ECO:0000256" key="6">
    <source>
        <dbReference type="SAM" id="Phobius"/>
    </source>
</evidence>
<gene>
    <name evidence="8" type="ORF">A374_02069</name>
</gene>
<feature type="domain" description="Phage shock protein PspC N-terminal" evidence="7">
    <location>
        <begin position="2"/>
        <end position="60"/>
    </location>
</feature>
<feature type="transmembrane region" description="Helical" evidence="6">
    <location>
        <begin position="29"/>
        <end position="57"/>
    </location>
</feature>
<keyword evidence="9" id="KW-1185">Reference proteome</keyword>
<dbReference type="OrthoDB" id="9815286at2"/>
<comment type="subcellular location">
    <subcellularLocation>
        <location evidence="1">Cell membrane</location>
        <topology evidence="1">Single-pass membrane protein</topology>
    </subcellularLocation>
</comment>
<keyword evidence="5 6" id="KW-0472">Membrane</keyword>
<dbReference type="PANTHER" id="PTHR33885">
    <property type="entry name" value="PHAGE SHOCK PROTEIN C"/>
    <property type="match status" value="1"/>
</dbReference>
<dbReference type="AlphaFoldDB" id="I8J5D8"/>
<dbReference type="Pfam" id="PF04024">
    <property type="entry name" value="PspC"/>
    <property type="match status" value="1"/>
</dbReference>
<evidence type="ECO:0000259" key="7">
    <source>
        <dbReference type="Pfam" id="PF04024"/>
    </source>
</evidence>
<evidence type="ECO:0000256" key="4">
    <source>
        <dbReference type="ARBA" id="ARBA00022989"/>
    </source>
</evidence>